<evidence type="ECO:0000256" key="7">
    <source>
        <dbReference type="SAM" id="Phobius"/>
    </source>
</evidence>
<keyword evidence="7" id="KW-0472">Membrane</keyword>
<evidence type="ECO:0000256" key="6">
    <source>
        <dbReference type="SAM" id="MobiDB-lite"/>
    </source>
</evidence>
<dbReference type="InterPro" id="IPR051496">
    <property type="entry name" value="H-rev107_PLA/AT"/>
</dbReference>
<dbReference type="InterPro" id="IPR038765">
    <property type="entry name" value="Papain-like_cys_pep_sf"/>
</dbReference>
<evidence type="ECO:0000256" key="4">
    <source>
        <dbReference type="ARBA" id="ARBA00022801"/>
    </source>
</evidence>
<dbReference type="EMBL" id="CAKLBY020000192">
    <property type="protein sequence ID" value="CAK7932820.1"/>
    <property type="molecule type" value="Genomic_DNA"/>
</dbReference>
<dbReference type="PANTHER" id="PTHR13943">
    <property type="entry name" value="HRAS-LIKE SUPPRESSOR - RELATED"/>
    <property type="match status" value="1"/>
</dbReference>
<dbReference type="GO" id="GO:0016410">
    <property type="term" value="F:N-acyltransferase activity"/>
    <property type="evidence" value="ECO:0007669"/>
    <property type="project" value="TreeGrafter"/>
</dbReference>
<feature type="domain" description="LRAT" evidence="8">
    <location>
        <begin position="34"/>
        <end position="145"/>
    </location>
</feature>
<feature type="region of interest" description="Disordered" evidence="6">
    <location>
        <begin position="185"/>
        <end position="213"/>
    </location>
</feature>
<dbReference type="GO" id="GO:0070292">
    <property type="term" value="P:N-acylphosphatidylethanolamine metabolic process"/>
    <property type="evidence" value="ECO:0007669"/>
    <property type="project" value="TreeGrafter"/>
</dbReference>
<keyword evidence="5" id="KW-0443">Lipid metabolism</keyword>
<reference evidence="9" key="1">
    <citation type="submission" date="2024-01" db="EMBL/GenBank/DDBJ databases">
        <authorList>
            <person name="Webb A."/>
        </authorList>
    </citation>
    <scope>NUCLEOTIDE SEQUENCE</scope>
    <source>
        <strain evidence="9">Pm1</strain>
    </source>
</reference>
<evidence type="ECO:0000313" key="10">
    <source>
        <dbReference type="Proteomes" id="UP001162060"/>
    </source>
</evidence>
<keyword evidence="3" id="KW-0808">Transferase</keyword>
<dbReference type="GO" id="GO:0004623">
    <property type="term" value="F:phospholipase A2 activity"/>
    <property type="evidence" value="ECO:0007669"/>
    <property type="project" value="UniProtKB-EC"/>
</dbReference>
<name>A0AAV1UHC4_9STRA</name>
<dbReference type="GO" id="GO:0005737">
    <property type="term" value="C:cytoplasm"/>
    <property type="evidence" value="ECO:0007669"/>
    <property type="project" value="TreeGrafter"/>
</dbReference>
<evidence type="ECO:0000256" key="3">
    <source>
        <dbReference type="ARBA" id="ARBA00022679"/>
    </source>
</evidence>
<dbReference type="PANTHER" id="PTHR13943:SF77">
    <property type="entry name" value="LRAT DOMAIN-CONTAINING PROTEIN"/>
    <property type="match status" value="1"/>
</dbReference>
<dbReference type="PROSITE" id="PS51934">
    <property type="entry name" value="LRAT"/>
    <property type="match status" value="1"/>
</dbReference>
<dbReference type="Pfam" id="PF04970">
    <property type="entry name" value="LRAT"/>
    <property type="match status" value="1"/>
</dbReference>
<accession>A0AAV1UHC4</accession>
<keyword evidence="7" id="KW-1133">Transmembrane helix</keyword>
<evidence type="ECO:0000256" key="1">
    <source>
        <dbReference type="ARBA" id="ARBA00007824"/>
    </source>
</evidence>
<dbReference type="InterPro" id="IPR007053">
    <property type="entry name" value="LRAT_dom"/>
</dbReference>
<keyword evidence="7" id="KW-0812">Transmembrane</keyword>
<comment type="caution">
    <text evidence="9">The sequence shown here is derived from an EMBL/GenBank/DDBJ whole genome shotgun (WGS) entry which is preliminary data.</text>
</comment>
<evidence type="ECO:0000259" key="8">
    <source>
        <dbReference type="PROSITE" id="PS51934"/>
    </source>
</evidence>
<feature type="transmembrane region" description="Helical" evidence="7">
    <location>
        <begin position="151"/>
        <end position="177"/>
    </location>
</feature>
<evidence type="ECO:0000256" key="5">
    <source>
        <dbReference type="ARBA" id="ARBA00023098"/>
    </source>
</evidence>
<dbReference type="EC" id="3.1.1.4" evidence="2"/>
<dbReference type="Gene3D" id="3.90.1720.10">
    <property type="entry name" value="endopeptidase domain like (from Nostoc punctiforme)"/>
    <property type="match status" value="1"/>
</dbReference>
<sequence>MALDQLQLSDTFSLVATEVMENMMSRGLVPGDVICFKKKYLVHHLALYVGDDQVVHLWAERWNSFRVRVDSLDFVARNYRVGDVQKYSDELDATMLAKYKRRPFNGAEIARRAMSRLHNTQYWLLWWNCEHFVTWARYGYQVSPQIGKKGISAAVIATGMVAAGANFMVVGLCVLLLSAGLASSASRSSSANESSDRQFERTGGGSRSSDNGE</sequence>
<dbReference type="Proteomes" id="UP001162060">
    <property type="component" value="Unassembled WGS sequence"/>
</dbReference>
<protein>
    <recommendedName>
        <fullName evidence="2">phospholipase A2</fullName>
        <ecNumber evidence="2">3.1.1.4</ecNumber>
    </recommendedName>
</protein>
<dbReference type="GO" id="GO:0008970">
    <property type="term" value="F:phospholipase A1 activity"/>
    <property type="evidence" value="ECO:0007669"/>
    <property type="project" value="TreeGrafter"/>
</dbReference>
<keyword evidence="4" id="KW-0378">Hydrolase</keyword>
<dbReference type="AlphaFoldDB" id="A0AAV1UHC4"/>
<gene>
    <name evidence="9" type="ORF">PM001_LOCUS17970</name>
</gene>
<evidence type="ECO:0000313" key="9">
    <source>
        <dbReference type="EMBL" id="CAK7932820.1"/>
    </source>
</evidence>
<evidence type="ECO:0000256" key="2">
    <source>
        <dbReference type="ARBA" id="ARBA00013278"/>
    </source>
</evidence>
<dbReference type="SUPFAM" id="SSF54001">
    <property type="entry name" value="Cysteine proteinases"/>
    <property type="match status" value="1"/>
</dbReference>
<proteinExistence type="inferred from homology"/>
<comment type="similarity">
    <text evidence="1">Belongs to the H-rev107 family.</text>
</comment>
<organism evidence="9 10">
    <name type="scientific">Peronospora matthiolae</name>
    <dbReference type="NCBI Taxonomy" id="2874970"/>
    <lineage>
        <taxon>Eukaryota</taxon>
        <taxon>Sar</taxon>
        <taxon>Stramenopiles</taxon>
        <taxon>Oomycota</taxon>
        <taxon>Peronosporomycetes</taxon>
        <taxon>Peronosporales</taxon>
        <taxon>Peronosporaceae</taxon>
        <taxon>Peronospora</taxon>
    </lineage>
</organism>